<dbReference type="EMBL" id="JABSTQ010008095">
    <property type="protein sequence ID" value="KAG0434892.1"/>
    <property type="molecule type" value="Genomic_DNA"/>
</dbReference>
<name>A0AC60QLS0_IXOPE</name>
<comment type="caution">
    <text evidence="1">The sequence shown here is derived from an EMBL/GenBank/DDBJ whole genome shotgun (WGS) entry which is preliminary data.</text>
</comment>
<keyword evidence="2" id="KW-1185">Reference proteome</keyword>
<evidence type="ECO:0000313" key="2">
    <source>
        <dbReference type="Proteomes" id="UP000805193"/>
    </source>
</evidence>
<evidence type="ECO:0000313" key="1">
    <source>
        <dbReference type="EMBL" id="KAG0434892.1"/>
    </source>
</evidence>
<accession>A0AC60QLS0</accession>
<dbReference type="Proteomes" id="UP000805193">
    <property type="component" value="Unassembled WGS sequence"/>
</dbReference>
<sequence length="145" mass="16226">MIRWKKSRRAAGNSGDTVISKRPNRPYQDRKPEYIILYRPTDEASVKKINRGQIFVHLSAVAPKKLKEIRFNSRKNIVAVDVLLAEDALPAHLDVNDMCGTKASADIPSGEDVTTGGYIDKDLTEDVFKTMQTPHHGLLGVRHFG</sequence>
<reference evidence="1 2" key="1">
    <citation type="journal article" date="2020" name="Cell">
        <title>Large-Scale Comparative Analyses of Tick Genomes Elucidate Their Genetic Diversity and Vector Capacities.</title>
        <authorList>
            <consortium name="Tick Genome and Microbiome Consortium (TIGMIC)"/>
            <person name="Jia N."/>
            <person name="Wang J."/>
            <person name="Shi W."/>
            <person name="Du L."/>
            <person name="Sun Y."/>
            <person name="Zhan W."/>
            <person name="Jiang J.F."/>
            <person name="Wang Q."/>
            <person name="Zhang B."/>
            <person name="Ji P."/>
            <person name="Bell-Sakyi L."/>
            <person name="Cui X.M."/>
            <person name="Yuan T.T."/>
            <person name="Jiang B.G."/>
            <person name="Yang W.F."/>
            <person name="Lam T.T."/>
            <person name="Chang Q.C."/>
            <person name="Ding S.J."/>
            <person name="Wang X.J."/>
            <person name="Zhu J.G."/>
            <person name="Ruan X.D."/>
            <person name="Zhao L."/>
            <person name="Wei J.T."/>
            <person name="Ye R.Z."/>
            <person name="Que T.C."/>
            <person name="Du C.H."/>
            <person name="Zhou Y.H."/>
            <person name="Cheng J.X."/>
            <person name="Dai P.F."/>
            <person name="Guo W.B."/>
            <person name="Han X.H."/>
            <person name="Huang E.J."/>
            <person name="Li L.F."/>
            <person name="Wei W."/>
            <person name="Gao Y.C."/>
            <person name="Liu J.Z."/>
            <person name="Shao H.Z."/>
            <person name="Wang X."/>
            <person name="Wang C.C."/>
            <person name="Yang T.C."/>
            <person name="Huo Q.B."/>
            <person name="Li W."/>
            <person name="Chen H.Y."/>
            <person name="Chen S.E."/>
            <person name="Zhou L.G."/>
            <person name="Ni X.B."/>
            <person name="Tian J.H."/>
            <person name="Sheng Y."/>
            <person name="Liu T."/>
            <person name="Pan Y.S."/>
            <person name="Xia L.Y."/>
            <person name="Li J."/>
            <person name="Zhao F."/>
            <person name="Cao W.C."/>
        </authorList>
    </citation>
    <scope>NUCLEOTIDE SEQUENCE [LARGE SCALE GENOMIC DNA]</scope>
    <source>
        <strain evidence="1">Iper-2018</strain>
    </source>
</reference>
<proteinExistence type="predicted"/>
<organism evidence="1 2">
    <name type="scientific">Ixodes persulcatus</name>
    <name type="common">Taiga tick</name>
    <dbReference type="NCBI Taxonomy" id="34615"/>
    <lineage>
        <taxon>Eukaryota</taxon>
        <taxon>Metazoa</taxon>
        <taxon>Ecdysozoa</taxon>
        <taxon>Arthropoda</taxon>
        <taxon>Chelicerata</taxon>
        <taxon>Arachnida</taxon>
        <taxon>Acari</taxon>
        <taxon>Parasitiformes</taxon>
        <taxon>Ixodida</taxon>
        <taxon>Ixodoidea</taxon>
        <taxon>Ixodidae</taxon>
        <taxon>Ixodinae</taxon>
        <taxon>Ixodes</taxon>
    </lineage>
</organism>
<protein>
    <submittedName>
        <fullName evidence="1">Uncharacterized protein</fullName>
    </submittedName>
</protein>
<gene>
    <name evidence="1" type="ORF">HPB47_018805</name>
</gene>